<proteinExistence type="predicted"/>
<dbReference type="EMBL" id="JADCKB010000036">
    <property type="protein sequence ID" value="MBE5041123.1"/>
    <property type="molecule type" value="Genomic_DNA"/>
</dbReference>
<accession>A0A9D5M408</accession>
<reference evidence="3" key="1">
    <citation type="submission" date="2020-10" db="EMBL/GenBank/DDBJ databases">
        <title>ChiBAC.</title>
        <authorList>
            <person name="Zenner C."/>
            <person name="Hitch T.C.A."/>
            <person name="Clavel T."/>
        </authorList>
    </citation>
    <scope>NUCLEOTIDE SEQUENCE</scope>
    <source>
        <strain evidence="3">DSM 107454</strain>
    </source>
</reference>
<keyword evidence="2" id="KW-1133">Transmembrane helix</keyword>
<evidence type="ECO:0000256" key="1">
    <source>
        <dbReference type="SAM" id="MobiDB-lite"/>
    </source>
</evidence>
<feature type="region of interest" description="Disordered" evidence="1">
    <location>
        <begin position="103"/>
        <end position="138"/>
    </location>
</feature>
<feature type="transmembrane region" description="Helical" evidence="2">
    <location>
        <begin position="25"/>
        <end position="43"/>
    </location>
</feature>
<evidence type="ECO:0008006" key="5">
    <source>
        <dbReference type="Google" id="ProtNLM"/>
    </source>
</evidence>
<evidence type="ECO:0000313" key="4">
    <source>
        <dbReference type="Proteomes" id="UP000806542"/>
    </source>
</evidence>
<keyword evidence="4" id="KW-1185">Reference proteome</keyword>
<name>A0A9D5M408_9FIRM</name>
<dbReference type="AlphaFoldDB" id="A0A9D5M408"/>
<feature type="compositionally biased region" description="Basic and acidic residues" evidence="1">
    <location>
        <begin position="103"/>
        <end position="115"/>
    </location>
</feature>
<evidence type="ECO:0000313" key="3">
    <source>
        <dbReference type="EMBL" id="MBE5041123.1"/>
    </source>
</evidence>
<keyword evidence="2" id="KW-0812">Transmembrane</keyword>
<comment type="caution">
    <text evidence="3">The sequence shown here is derived from an EMBL/GenBank/DDBJ whole genome shotgun (WGS) entry which is preliminary data.</text>
</comment>
<evidence type="ECO:0000256" key="2">
    <source>
        <dbReference type="SAM" id="Phobius"/>
    </source>
</evidence>
<protein>
    <recommendedName>
        <fullName evidence="5">Stage III sporulation protein AG</fullName>
    </recommendedName>
</protein>
<sequence>MKGNELKTLFSRSDTDGERKRPNPVMIWILIAAVVFLAVSGFTGRKKKETPEQEESLQTESIAAEDYTAQLEQRLCQTLKKINGAGEVSVFISIDSGGEKILATDRKNSSERETVSESEGSSSQETEENVVLSGQSSAQSPYVVEEKLPAPSGVLVVAEGAGNETVRYEIYEAVKALFDLPAHRIHVSR</sequence>
<dbReference type="RefSeq" id="WP_226393659.1">
    <property type="nucleotide sequence ID" value="NZ_JADCKB010000036.1"/>
</dbReference>
<gene>
    <name evidence="3" type="ORF">INF28_11720</name>
</gene>
<keyword evidence="2" id="KW-0472">Membrane</keyword>
<organism evidence="3 4">
    <name type="scientific">Ructibacterium gallinarum</name>
    <dbReference type="NCBI Taxonomy" id="2779355"/>
    <lineage>
        <taxon>Bacteria</taxon>
        <taxon>Bacillati</taxon>
        <taxon>Bacillota</taxon>
        <taxon>Clostridia</taxon>
        <taxon>Eubacteriales</taxon>
        <taxon>Oscillospiraceae</taxon>
        <taxon>Ructibacterium</taxon>
    </lineage>
</organism>
<dbReference type="Proteomes" id="UP000806542">
    <property type="component" value="Unassembled WGS sequence"/>
</dbReference>